<dbReference type="SMR" id="A0A1S2XCL5"/>
<dbReference type="CDD" id="cd01960">
    <property type="entry name" value="nsLTP1"/>
    <property type="match status" value="1"/>
</dbReference>
<dbReference type="eggNOG" id="ENOG502S6VB">
    <property type="taxonomic scope" value="Eukaryota"/>
</dbReference>
<dbReference type="PRINTS" id="PR00382">
    <property type="entry name" value="LIPIDTRNSFER"/>
</dbReference>
<feature type="signal peptide" evidence="4">
    <location>
        <begin position="1"/>
        <end position="21"/>
    </location>
</feature>
<evidence type="ECO:0000256" key="4">
    <source>
        <dbReference type="SAM" id="SignalP"/>
    </source>
</evidence>
<accession>A0A1S2XCL5</accession>
<dbReference type="AlphaFoldDB" id="A0A1S2XCL5"/>
<evidence type="ECO:0000313" key="6">
    <source>
        <dbReference type="Proteomes" id="UP000087171"/>
    </source>
</evidence>
<dbReference type="Pfam" id="PF00234">
    <property type="entry name" value="Tryp_alpha_amyl"/>
    <property type="match status" value="1"/>
</dbReference>
<evidence type="ECO:0000256" key="2">
    <source>
        <dbReference type="ARBA" id="ARBA00022729"/>
    </source>
</evidence>
<dbReference type="RefSeq" id="XP_004487267.1">
    <property type="nucleotide sequence ID" value="XM_004487210.3"/>
</dbReference>
<dbReference type="Proteomes" id="UP000087171">
    <property type="component" value="Chromosome Ca1"/>
</dbReference>
<dbReference type="GO" id="GO:0006869">
    <property type="term" value="P:lipid transport"/>
    <property type="evidence" value="ECO:0007669"/>
    <property type="project" value="InterPro"/>
</dbReference>
<dbReference type="Gene3D" id="1.10.110.10">
    <property type="entry name" value="Plant lipid-transfer and hydrophobic proteins"/>
    <property type="match status" value="1"/>
</dbReference>
<evidence type="ECO:0000256" key="1">
    <source>
        <dbReference type="ARBA" id="ARBA00009748"/>
    </source>
</evidence>
<dbReference type="STRING" id="3827.A0A1S2XCL5"/>
<dbReference type="SUPFAM" id="SSF47699">
    <property type="entry name" value="Bifunctional inhibitor/lipid-transfer protein/seed storage 2S albumin"/>
    <property type="match status" value="1"/>
</dbReference>
<gene>
    <name evidence="7" type="primary">LOC101489780</name>
</gene>
<dbReference type="InterPro" id="IPR016140">
    <property type="entry name" value="Bifunc_inhib/LTP/seed_store"/>
</dbReference>
<evidence type="ECO:0000256" key="3">
    <source>
        <dbReference type="ARBA" id="ARBA00023157"/>
    </source>
</evidence>
<evidence type="ECO:0000313" key="7">
    <source>
        <dbReference type="RefSeq" id="XP_004487267.1"/>
    </source>
</evidence>
<dbReference type="InterPro" id="IPR000528">
    <property type="entry name" value="Plant_nsLTP"/>
</dbReference>
<name>A0A1S2XCL5_CICAR</name>
<dbReference type="PaxDb" id="3827-XP_004487267.1"/>
<protein>
    <submittedName>
        <fullName evidence="7">Non-specific lipid-transfer protein 3</fullName>
    </submittedName>
</protein>
<feature type="chain" id="PRO_5010313576" evidence="4">
    <location>
        <begin position="22"/>
        <end position="112"/>
    </location>
</feature>
<dbReference type="OrthoDB" id="1876592at2759"/>
<sequence length="112" mass="12634">MAHLVSFVTLFLIIMCPISSSISCDHVYWDFVTCLRYLAGYESDPTTRCCKTVKELNRDAKLHAATICQCIENLANGIDINFDITRIEDLPNKCHESKSFPISNSMNCSKAH</sequence>
<reference evidence="6" key="1">
    <citation type="journal article" date="2013" name="Nat. Biotechnol.">
        <title>Draft genome sequence of chickpea (Cicer arietinum) provides a resource for trait improvement.</title>
        <authorList>
            <person name="Varshney R.K."/>
            <person name="Song C."/>
            <person name="Saxena R.K."/>
            <person name="Azam S."/>
            <person name="Yu S."/>
            <person name="Sharpe A.G."/>
            <person name="Cannon S."/>
            <person name="Baek J."/>
            <person name="Rosen B.D."/>
            <person name="Tar'an B."/>
            <person name="Millan T."/>
            <person name="Zhang X."/>
            <person name="Ramsay L.D."/>
            <person name="Iwata A."/>
            <person name="Wang Y."/>
            <person name="Nelson W."/>
            <person name="Farmer A.D."/>
            <person name="Gaur P.M."/>
            <person name="Soderlund C."/>
            <person name="Penmetsa R.V."/>
            <person name="Xu C."/>
            <person name="Bharti A.K."/>
            <person name="He W."/>
            <person name="Winter P."/>
            <person name="Zhao S."/>
            <person name="Hane J.K."/>
            <person name="Carrasquilla-Garcia N."/>
            <person name="Condie J.A."/>
            <person name="Upadhyaya H.D."/>
            <person name="Luo M.C."/>
            <person name="Thudi M."/>
            <person name="Gowda C.L."/>
            <person name="Singh N.P."/>
            <person name="Lichtenzveig J."/>
            <person name="Gali K.K."/>
            <person name="Rubio J."/>
            <person name="Nadarajan N."/>
            <person name="Dolezel J."/>
            <person name="Bansal K.C."/>
            <person name="Xu X."/>
            <person name="Edwards D."/>
            <person name="Zhang G."/>
            <person name="Kahl G."/>
            <person name="Gil J."/>
            <person name="Singh K.B."/>
            <person name="Datta S.K."/>
            <person name="Jackson S.A."/>
            <person name="Wang J."/>
            <person name="Cook D.R."/>
        </authorList>
    </citation>
    <scope>NUCLEOTIDE SEQUENCE [LARGE SCALE GENOMIC DNA]</scope>
    <source>
        <strain evidence="6">cv. CDC Frontier</strain>
    </source>
</reference>
<feature type="domain" description="Bifunctional inhibitor/plant lipid transfer protein/seed storage helical" evidence="5">
    <location>
        <begin position="24"/>
        <end position="96"/>
    </location>
</feature>
<reference evidence="7" key="2">
    <citation type="submission" date="2025-08" db="UniProtKB">
        <authorList>
            <consortium name="RefSeq"/>
        </authorList>
    </citation>
    <scope>IDENTIFICATION</scope>
    <source>
        <tissue evidence="7">Etiolated seedlings</tissue>
    </source>
</reference>
<comment type="similarity">
    <text evidence="1">Belongs to the plant LTP family.</text>
</comment>
<keyword evidence="2 4" id="KW-0732">Signal</keyword>
<dbReference type="PANTHER" id="PTHR33076">
    <property type="entry name" value="NON-SPECIFIC LIPID-TRANSFER PROTEIN 2-RELATED"/>
    <property type="match status" value="1"/>
</dbReference>
<keyword evidence="6" id="KW-1185">Reference proteome</keyword>
<evidence type="ECO:0000259" key="5">
    <source>
        <dbReference type="Pfam" id="PF00234"/>
    </source>
</evidence>
<dbReference type="InterPro" id="IPR036312">
    <property type="entry name" value="Bifun_inhib/LTP/seed_sf"/>
</dbReference>
<organism evidence="6 7">
    <name type="scientific">Cicer arietinum</name>
    <name type="common">Chickpea</name>
    <name type="synonym">Garbanzo</name>
    <dbReference type="NCBI Taxonomy" id="3827"/>
    <lineage>
        <taxon>Eukaryota</taxon>
        <taxon>Viridiplantae</taxon>
        <taxon>Streptophyta</taxon>
        <taxon>Embryophyta</taxon>
        <taxon>Tracheophyta</taxon>
        <taxon>Spermatophyta</taxon>
        <taxon>Magnoliopsida</taxon>
        <taxon>eudicotyledons</taxon>
        <taxon>Gunneridae</taxon>
        <taxon>Pentapetalae</taxon>
        <taxon>rosids</taxon>
        <taxon>fabids</taxon>
        <taxon>Fabales</taxon>
        <taxon>Fabaceae</taxon>
        <taxon>Papilionoideae</taxon>
        <taxon>50 kb inversion clade</taxon>
        <taxon>NPAAA clade</taxon>
        <taxon>Hologalegina</taxon>
        <taxon>IRL clade</taxon>
        <taxon>Cicereae</taxon>
        <taxon>Cicer</taxon>
    </lineage>
</organism>
<dbReference type="GeneID" id="101489780"/>
<proteinExistence type="inferred from homology"/>
<dbReference type="KEGG" id="cam:101489780"/>
<keyword evidence="3" id="KW-1015">Disulfide bond</keyword>
<dbReference type="GO" id="GO:0008289">
    <property type="term" value="F:lipid binding"/>
    <property type="evidence" value="ECO:0007669"/>
    <property type="project" value="InterPro"/>
</dbReference>